<evidence type="ECO:0000313" key="4">
    <source>
        <dbReference type="Proteomes" id="UP001154282"/>
    </source>
</evidence>
<evidence type="ECO:0000256" key="2">
    <source>
        <dbReference type="SAM" id="Phobius"/>
    </source>
</evidence>
<name>A0AAV0LXB3_9ROSI</name>
<evidence type="ECO:0000313" key="3">
    <source>
        <dbReference type="EMBL" id="CAI0438572.1"/>
    </source>
</evidence>
<feature type="transmembrane region" description="Helical" evidence="2">
    <location>
        <begin position="191"/>
        <end position="215"/>
    </location>
</feature>
<feature type="transmembrane region" description="Helical" evidence="2">
    <location>
        <begin position="39"/>
        <end position="56"/>
    </location>
</feature>
<dbReference type="SUPFAM" id="SSF103481">
    <property type="entry name" value="Multidrug resistance efflux transporter EmrE"/>
    <property type="match status" value="1"/>
</dbReference>
<feature type="transmembrane region" description="Helical" evidence="2">
    <location>
        <begin position="222"/>
        <end position="244"/>
    </location>
</feature>
<keyword evidence="2" id="KW-1133">Transmembrane helix</keyword>
<feature type="transmembrane region" description="Helical" evidence="2">
    <location>
        <begin position="264"/>
        <end position="284"/>
    </location>
</feature>
<dbReference type="Proteomes" id="UP001154282">
    <property type="component" value="Unassembled WGS sequence"/>
</dbReference>
<evidence type="ECO:0000256" key="1">
    <source>
        <dbReference type="ARBA" id="ARBA00004141"/>
    </source>
</evidence>
<comment type="subcellular location">
    <subcellularLocation>
        <location evidence="1">Membrane</location>
        <topology evidence="1">Multi-pass membrane protein</topology>
    </subcellularLocation>
</comment>
<feature type="transmembrane region" description="Helical" evidence="2">
    <location>
        <begin position="155"/>
        <end position="179"/>
    </location>
</feature>
<dbReference type="EMBL" id="CAMGYJ010000006">
    <property type="protein sequence ID" value="CAI0438572.1"/>
    <property type="molecule type" value="Genomic_DNA"/>
</dbReference>
<feature type="transmembrane region" description="Helical" evidence="2">
    <location>
        <begin position="296"/>
        <end position="313"/>
    </location>
</feature>
<keyword evidence="2" id="KW-0472">Membrane</keyword>
<dbReference type="AlphaFoldDB" id="A0AAV0LXB3"/>
<dbReference type="InterPro" id="IPR037185">
    <property type="entry name" value="EmrE-like"/>
</dbReference>
<reference evidence="3" key="1">
    <citation type="submission" date="2022-08" db="EMBL/GenBank/DDBJ databases">
        <authorList>
            <person name="Gutierrez-Valencia J."/>
        </authorList>
    </citation>
    <scope>NUCLEOTIDE SEQUENCE</scope>
</reference>
<dbReference type="PANTHER" id="PTHR23051:SF9">
    <property type="entry name" value="EAMA DOMAIN-CONTAINING PROTEIN"/>
    <property type="match status" value="1"/>
</dbReference>
<evidence type="ECO:0008006" key="5">
    <source>
        <dbReference type="Google" id="ProtNLM"/>
    </source>
</evidence>
<proteinExistence type="predicted"/>
<feature type="transmembrane region" description="Helical" evidence="2">
    <location>
        <begin position="349"/>
        <end position="374"/>
    </location>
</feature>
<comment type="caution">
    <text evidence="3">The sequence shown here is derived from an EMBL/GenBank/DDBJ whole genome shotgun (WGS) entry which is preliminary data.</text>
</comment>
<sequence>MGWRYRAGLGLIGTVVFIWVASAEITQSIFEKYEQPFALTYLGVSLMLLHLPIAFLKDWLCSLFGGTKEEIQNPNITSSSVVEVVDRHDESHQYSSETNRTTRSCHLTNKDLSEREEGRPLIYNKEVVNKHGDHHHLHYKLNPQLGSREIAKSSLYLAPIWFLSESVLSSLNGCFVWYYLLQYLSNSALAYTSVASTTVISSTSGLFTLAFGALLGQDSINAAKVVAVLISMAGVAMTTVGKTWARDEGLTPHETRKHSIEGDILGLFSAISYALFTVLLKRSAGSQDEKVDMQKFLGFIGIFTLVGLWWLLWPLSALGIEPGFSFPDSVSIDEIVVLNGLVGNVLADYFWAVSVIWTTPLVATLGMSLTIPLAMMADMVIHGRHYSAIYIIGCLQARICRFYLSQSFRQVLRGCRVVAAGRYPSRRE</sequence>
<organism evidence="3 4">
    <name type="scientific">Linum tenue</name>
    <dbReference type="NCBI Taxonomy" id="586396"/>
    <lineage>
        <taxon>Eukaryota</taxon>
        <taxon>Viridiplantae</taxon>
        <taxon>Streptophyta</taxon>
        <taxon>Embryophyta</taxon>
        <taxon>Tracheophyta</taxon>
        <taxon>Spermatophyta</taxon>
        <taxon>Magnoliopsida</taxon>
        <taxon>eudicotyledons</taxon>
        <taxon>Gunneridae</taxon>
        <taxon>Pentapetalae</taxon>
        <taxon>rosids</taxon>
        <taxon>fabids</taxon>
        <taxon>Malpighiales</taxon>
        <taxon>Linaceae</taxon>
        <taxon>Linum</taxon>
    </lineage>
</organism>
<keyword evidence="2" id="KW-0812">Transmembrane</keyword>
<dbReference type="PANTHER" id="PTHR23051">
    <property type="entry name" value="SOLUTE CARRIER FAMILY 35, MEMBER F5"/>
    <property type="match status" value="1"/>
</dbReference>
<gene>
    <name evidence="3" type="ORF">LITE_LOCUS25851</name>
</gene>
<protein>
    <recommendedName>
        <fullName evidence="5">EamA domain-containing protein</fullName>
    </recommendedName>
</protein>
<dbReference type="GO" id="GO:0016020">
    <property type="term" value="C:membrane"/>
    <property type="evidence" value="ECO:0007669"/>
    <property type="project" value="TreeGrafter"/>
</dbReference>
<accession>A0AAV0LXB3</accession>
<keyword evidence="4" id="KW-1185">Reference proteome</keyword>